<dbReference type="AlphaFoldDB" id="A0A9E7NA90"/>
<keyword evidence="3" id="KW-0050">Antiport</keyword>
<evidence type="ECO:0000313" key="11">
    <source>
        <dbReference type="EMBL" id="UTF54315.1"/>
    </source>
</evidence>
<feature type="transmembrane region" description="Helical" evidence="10">
    <location>
        <begin position="138"/>
        <end position="156"/>
    </location>
</feature>
<name>A0A9E7NA90_9EURY</name>
<evidence type="ECO:0000256" key="6">
    <source>
        <dbReference type="ARBA" id="ARBA00022989"/>
    </source>
</evidence>
<dbReference type="EMBL" id="CP100355">
    <property type="protein sequence ID" value="UTF54315.1"/>
    <property type="molecule type" value="Genomic_DNA"/>
</dbReference>
<reference evidence="11" key="1">
    <citation type="submission" date="2022-06" db="EMBL/GenBank/DDBJ databases">
        <title>Diverse halophilic archaea isolated from saline environments.</title>
        <authorList>
            <person name="Cui H.-L."/>
        </authorList>
    </citation>
    <scope>NUCLEOTIDE SEQUENCE</scope>
    <source>
        <strain evidence="11">WLHS1</strain>
    </source>
</reference>
<accession>A0A9E7NA90</accession>
<dbReference type="GO" id="GO:0006811">
    <property type="term" value="P:monoatomic ion transport"/>
    <property type="evidence" value="ECO:0007669"/>
    <property type="project" value="UniProtKB-KW"/>
</dbReference>
<keyword evidence="12" id="KW-1185">Reference proteome</keyword>
<keyword evidence="4" id="KW-1003">Cell membrane</keyword>
<dbReference type="NCBIfam" id="TIGR00797">
    <property type="entry name" value="matE"/>
    <property type="match status" value="1"/>
</dbReference>
<feature type="transmembrane region" description="Helical" evidence="10">
    <location>
        <begin position="324"/>
        <end position="344"/>
    </location>
</feature>
<evidence type="ECO:0000256" key="3">
    <source>
        <dbReference type="ARBA" id="ARBA00022449"/>
    </source>
</evidence>
<keyword evidence="5 10" id="KW-0812">Transmembrane</keyword>
<comment type="subcellular location">
    <subcellularLocation>
        <location evidence="1">Cell membrane</location>
        <topology evidence="1">Multi-pass membrane protein</topology>
    </subcellularLocation>
</comment>
<feature type="transmembrane region" description="Helical" evidence="10">
    <location>
        <begin position="364"/>
        <end position="384"/>
    </location>
</feature>
<keyword evidence="2" id="KW-0813">Transport</keyword>
<keyword evidence="8 10" id="KW-0472">Membrane</keyword>
<organism evidence="11 12">
    <name type="scientific">Natronosalvus rutilus</name>
    <dbReference type="NCBI Taxonomy" id="2953753"/>
    <lineage>
        <taxon>Archaea</taxon>
        <taxon>Methanobacteriati</taxon>
        <taxon>Methanobacteriota</taxon>
        <taxon>Stenosarchaea group</taxon>
        <taxon>Halobacteria</taxon>
        <taxon>Halobacteriales</taxon>
        <taxon>Natrialbaceae</taxon>
        <taxon>Natronosalvus</taxon>
    </lineage>
</organism>
<evidence type="ECO:0000256" key="9">
    <source>
        <dbReference type="ARBA" id="ARBA00031636"/>
    </source>
</evidence>
<dbReference type="Pfam" id="PF01554">
    <property type="entry name" value="MatE"/>
    <property type="match status" value="2"/>
</dbReference>
<dbReference type="InterPro" id="IPR050222">
    <property type="entry name" value="MATE_MdtK"/>
</dbReference>
<feature type="transmembrane region" description="Helical" evidence="10">
    <location>
        <begin position="52"/>
        <end position="75"/>
    </location>
</feature>
<feature type="transmembrane region" description="Helical" evidence="10">
    <location>
        <begin position="96"/>
        <end position="118"/>
    </location>
</feature>
<dbReference type="GeneID" id="73289034"/>
<evidence type="ECO:0000256" key="2">
    <source>
        <dbReference type="ARBA" id="ARBA00022448"/>
    </source>
</evidence>
<gene>
    <name evidence="11" type="ORF">NGM29_03270</name>
</gene>
<dbReference type="PANTHER" id="PTHR43298">
    <property type="entry name" value="MULTIDRUG RESISTANCE PROTEIN NORM-RELATED"/>
    <property type="match status" value="1"/>
</dbReference>
<dbReference type="GO" id="GO:0005886">
    <property type="term" value="C:plasma membrane"/>
    <property type="evidence" value="ECO:0007669"/>
    <property type="project" value="UniProtKB-SubCell"/>
</dbReference>
<keyword evidence="7" id="KW-0406">Ion transport</keyword>
<evidence type="ECO:0000313" key="12">
    <source>
        <dbReference type="Proteomes" id="UP001056855"/>
    </source>
</evidence>
<dbReference type="InterPro" id="IPR002528">
    <property type="entry name" value="MATE_fam"/>
</dbReference>
<sequence length="467" mass="48503">MLSASREEISSGSLPKVLLVLAAPLLVQNLVHVANQVIDVFWLGRMDLGGDAIAAVGLNFPIIALLFTVAIGISVGTQVVVAQRVGAENLEGARRVAVTGTVVGLIGGTILGIVAFVFARDVMGLFAAEPQVIEAAAAYLAVIALGIPLATASDALESGFVGWGDARAALYINVATVVVNIVLDPFLIFGWWVFPELGVEGAASATAIGYAAGFFFAVGLVVYGRDGFQIGLRDLGFDLEDAREIVDVGWPNAGQYVASQSVRVLMVAIVAVAGGSAAVAAYTIGARVASIAFIPAQGLQQAAQSVIGQNLGAENPGRATRTTWVGVAIAAGALTVVGAVQWLVPETLTTVFVPDATPEEVAHTVAYLEILAYGYWAIGANYLLMAGFNGARRTRTSFVATLCQYWTVRLPVAALGIYVLGMDATAAFWAVTISNVVVAVGLGLYYWYETGSGMNQRAVDVAASSTD</sequence>
<feature type="transmembrane region" description="Helical" evidence="10">
    <location>
        <begin position="396"/>
        <end position="420"/>
    </location>
</feature>
<feature type="transmembrane region" description="Helical" evidence="10">
    <location>
        <begin position="205"/>
        <end position="223"/>
    </location>
</feature>
<keyword evidence="6 10" id="KW-1133">Transmembrane helix</keyword>
<dbReference type="InterPro" id="IPR048279">
    <property type="entry name" value="MdtK-like"/>
</dbReference>
<evidence type="ECO:0000256" key="10">
    <source>
        <dbReference type="SAM" id="Phobius"/>
    </source>
</evidence>
<feature type="transmembrane region" description="Helical" evidence="10">
    <location>
        <begin position="168"/>
        <end position="193"/>
    </location>
</feature>
<dbReference type="GO" id="GO:0042910">
    <property type="term" value="F:xenobiotic transmembrane transporter activity"/>
    <property type="evidence" value="ECO:0007669"/>
    <property type="project" value="InterPro"/>
</dbReference>
<feature type="transmembrane region" description="Helical" evidence="10">
    <location>
        <begin position="426"/>
        <end position="448"/>
    </location>
</feature>
<evidence type="ECO:0000256" key="8">
    <source>
        <dbReference type="ARBA" id="ARBA00023136"/>
    </source>
</evidence>
<evidence type="ECO:0000256" key="5">
    <source>
        <dbReference type="ARBA" id="ARBA00022692"/>
    </source>
</evidence>
<dbReference type="GO" id="GO:0015297">
    <property type="term" value="F:antiporter activity"/>
    <property type="evidence" value="ECO:0007669"/>
    <property type="project" value="UniProtKB-KW"/>
</dbReference>
<dbReference type="PANTHER" id="PTHR43298:SF2">
    <property type="entry name" value="FMN_FAD EXPORTER YEEO-RELATED"/>
    <property type="match status" value="1"/>
</dbReference>
<evidence type="ECO:0000256" key="7">
    <source>
        <dbReference type="ARBA" id="ARBA00023065"/>
    </source>
</evidence>
<protein>
    <recommendedName>
        <fullName evidence="9">Multidrug-efflux transporter</fullName>
    </recommendedName>
</protein>
<evidence type="ECO:0000256" key="4">
    <source>
        <dbReference type="ARBA" id="ARBA00022475"/>
    </source>
</evidence>
<evidence type="ECO:0000256" key="1">
    <source>
        <dbReference type="ARBA" id="ARBA00004651"/>
    </source>
</evidence>
<dbReference type="RefSeq" id="WP_254158944.1">
    <property type="nucleotide sequence ID" value="NZ_CP100355.1"/>
</dbReference>
<dbReference type="Proteomes" id="UP001056855">
    <property type="component" value="Chromosome"/>
</dbReference>
<proteinExistence type="predicted"/>
<dbReference type="KEGG" id="sawl:NGM29_03270"/>
<dbReference type="PIRSF" id="PIRSF006603">
    <property type="entry name" value="DinF"/>
    <property type="match status" value="1"/>
</dbReference>